<dbReference type="Pfam" id="PF03712">
    <property type="entry name" value="Cu2_monoox_C"/>
    <property type="match status" value="1"/>
</dbReference>
<dbReference type="AlphaFoldDB" id="A0A150GP44"/>
<evidence type="ECO:0000256" key="6">
    <source>
        <dbReference type="ARBA" id="ARBA00022729"/>
    </source>
</evidence>
<evidence type="ECO:0000256" key="14">
    <source>
        <dbReference type="PIRSR" id="PIRSR600720-3"/>
    </source>
</evidence>
<dbReference type="InterPro" id="IPR036939">
    <property type="entry name" value="Cu2_ascorb_mOase_N_sf"/>
</dbReference>
<dbReference type="Gene3D" id="2.120.10.30">
    <property type="entry name" value="TolB, C-terminal domain"/>
    <property type="match status" value="1"/>
</dbReference>
<feature type="binding site" evidence="13">
    <location>
        <position position="210"/>
    </location>
    <ligand>
        <name>Cu(2+)</name>
        <dbReference type="ChEBI" id="CHEBI:29036"/>
        <label>1</label>
        <note>catalytic</note>
    </ligand>
</feature>
<keyword evidence="11" id="KW-0511">Multifunctional enzyme</keyword>
<feature type="repeat" description="NHL" evidence="15">
    <location>
        <begin position="397"/>
        <end position="438"/>
    </location>
</feature>
<dbReference type="InterPro" id="IPR011042">
    <property type="entry name" value="6-blade_b-propeller_TolB-like"/>
</dbReference>
<evidence type="ECO:0000256" key="5">
    <source>
        <dbReference type="ARBA" id="ARBA00022723"/>
    </source>
</evidence>
<dbReference type="InterPro" id="IPR000323">
    <property type="entry name" value="Cu2_ascorb_mOase_N"/>
</dbReference>
<reference evidence="21" key="1">
    <citation type="journal article" date="2016" name="Nat. Commun.">
        <title>The Gonium pectorale genome demonstrates co-option of cell cycle regulation during the evolution of multicellularity.</title>
        <authorList>
            <person name="Hanschen E.R."/>
            <person name="Marriage T.N."/>
            <person name="Ferris P.J."/>
            <person name="Hamaji T."/>
            <person name="Toyoda A."/>
            <person name="Fujiyama A."/>
            <person name="Neme R."/>
            <person name="Noguchi H."/>
            <person name="Minakuchi Y."/>
            <person name="Suzuki M."/>
            <person name="Kawai-Toyooka H."/>
            <person name="Smith D.R."/>
            <person name="Sparks H."/>
            <person name="Anderson J."/>
            <person name="Bakaric R."/>
            <person name="Luria V."/>
            <person name="Karger A."/>
            <person name="Kirschner M.W."/>
            <person name="Durand P.M."/>
            <person name="Michod R.E."/>
            <person name="Nozaki H."/>
            <person name="Olson B.J."/>
        </authorList>
    </citation>
    <scope>NUCLEOTIDE SEQUENCE [LARGE SCALE GENOMIC DNA]</scope>
    <source>
        <strain evidence="21">NIES-2863</strain>
    </source>
</reference>
<dbReference type="PANTHER" id="PTHR10680:SF14">
    <property type="entry name" value="PEPTIDYL-GLYCINE ALPHA-AMIDATING MONOOXYGENASE"/>
    <property type="match status" value="1"/>
</dbReference>
<feature type="region of interest" description="Disordered" evidence="16">
    <location>
        <begin position="678"/>
        <end position="748"/>
    </location>
</feature>
<evidence type="ECO:0000256" key="4">
    <source>
        <dbReference type="ARBA" id="ARBA00010263"/>
    </source>
</evidence>
<keyword evidence="21" id="KW-1185">Reference proteome</keyword>
<gene>
    <name evidence="20" type="ORF">GPECTOR_12g561</name>
</gene>
<feature type="disulfide bond" evidence="14">
    <location>
        <begin position="260"/>
        <end position="282"/>
    </location>
</feature>
<evidence type="ECO:0000256" key="13">
    <source>
        <dbReference type="PIRSR" id="PIRSR600720-2"/>
    </source>
</evidence>
<dbReference type="InterPro" id="IPR000720">
    <property type="entry name" value="PHM/PAL"/>
</dbReference>
<evidence type="ECO:0008006" key="22">
    <source>
        <dbReference type="Google" id="ProtNLM"/>
    </source>
</evidence>
<comment type="cofactor">
    <cofactor evidence="13">
        <name>Cu(2+)</name>
        <dbReference type="ChEBI" id="CHEBI:29036"/>
    </cofactor>
    <text evidence="13">Binds 2 Cu(2+) ions per subunit.</text>
</comment>
<feature type="disulfide bond" evidence="14">
    <location>
        <begin position="76"/>
        <end position="100"/>
    </location>
</feature>
<evidence type="ECO:0000256" key="16">
    <source>
        <dbReference type="SAM" id="MobiDB-lite"/>
    </source>
</evidence>
<dbReference type="OrthoDB" id="10018185at2759"/>
<dbReference type="Pfam" id="PF01436">
    <property type="entry name" value="NHL"/>
    <property type="match status" value="1"/>
</dbReference>
<feature type="chain" id="PRO_5007562142" description="Peptidylglycine monooxygenase" evidence="17">
    <location>
        <begin position="21"/>
        <end position="788"/>
    </location>
</feature>
<dbReference type="GO" id="GO:0004504">
    <property type="term" value="F:peptidylglycine monooxygenase activity"/>
    <property type="evidence" value="ECO:0007669"/>
    <property type="project" value="UniProtKB-EC"/>
</dbReference>
<name>A0A150GP44_GONPE</name>
<proteinExistence type="inferred from homology"/>
<evidence type="ECO:0000256" key="8">
    <source>
        <dbReference type="ARBA" id="ARBA00023157"/>
    </source>
</evidence>
<feature type="compositionally biased region" description="Acidic residues" evidence="16">
    <location>
        <begin position="694"/>
        <end position="748"/>
    </location>
</feature>
<comment type="similarity">
    <text evidence="4">In the N-terminal section; belongs to the copper type II ascorbate-dependent monooxygenase family.</text>
</comment>
<dbReference type="InterPro" id="IPR014784">
    <property type="entry name" value="Cu2_ascorb_mOase-like_C"/>
</dbReference>
<evidence type="ECO:0000256" key="9">
    <source>
        <dbReference type="ARBA" id="ARBA00023180"/>
    </source>
</evidence>
<feature type="signal peptide" evidence="17">
    <location>
        <begin position="1"/>
        <end position="20"/>
    </location>
</feature>
<dbReference type="GO" id="GO:0005507">
    <property type="term" value="F:copper ion binding"/>
    <property type="evidence" value="ECO:0007669"/>
    <property type="project" value="InterPro"/>
</dbReference>
<dbReference type="SUPFAM" id="SSF101898">
    <property type="entry name" value="NHL repeat"/>
    <property type="match status" value="1"/>
</dbReference>
<evidence type="ECO:0000259" key="19">
    <source>
        <dbReference type="Pfam" id="PF03712"/>
    </source>
</evidence>
<feature type="repeat" description="NHL" evidence="15">
    <location>
        <begin position="445"/>
        <end position="489"/>
    </location>
</feature>
<feature type="disulfide bond" evidence="14">
    <location>
        <begin position="44"/>
        <end position="94"/>
    </location>
</feature>
<feature type="binding site" evidence="13">
    <location>
        <position position="69"/>
    </location>
    <ligand>
        <name>Cu(2+)</name>
        <dbReference type="ChEBI" id="CHEBI:29036"/>
        <label>1</label>
        <note>catalytic</note>
    </ligand>
</feature>
<dbReference type="GO" id="GO:0006518">
    <property type="term" value="P:peptide metabolic process"/>
    <property type="evidence" value="ECO:0007669"/>
    <property type="project" value="InterPro"/>
</dbReference>
<evidence type="ECO:0000259" key="18">
    <source>
        <dbReference type="Pfam" id="PF01082"/>
    </source>
</evidence>
<dbReference type="PANTHER" id="PTHR10680">
    <property type="entry name" value="PEPTIDYL-GLYCINE ALPHA-AMIDATING MONOOXYGENASE"/>
    <property type="match status" value="1"/>
</dbReference>
<dbReference type="InterPro" id="IPR001258">
    <property type="entry name" value="NHL_repeat"/>
</dbReference>
<dbReference type="Gene3D" id="2.60.120.230">
    <property type="match status" value="1"/>
</dbReference>
<feature type="binding site" evidence="13">
    <location>
        <position position="70"/>
    </location>
    <ligand>
        <name>Cu(2+)</name>
        <dbReference type="ChEBI" id="CHEBI:29036"/>
        <label>1</label>
        <note>catalytic</note>
    </ligand>
</feature>
<evidence type="ECO:0000256" key="11">
    <source>
        <dbReference type="ARBA" id="ARBA00023268"/>
    </source>
</evidence>
<keyword evidence="9" id="KW-0325">Glycoprotein</keyword>
<keyword evidence="7" id="KW-0677">Repeat</keyword>
<dbReference type="Gene3D" id="2.60.120.310">
    <property type="entry name" value="Copper type II, ascorbate-dependent monooxygenase, N-terminal domain"/>
    <property type="match status" value="1"/>
</dbReference>
<evidence type="ECO:0000256" key="15">
    <source>
        <dbReference type="PROSITE-ProRule" id="PRU00504"/>
    </source>
</evidence>
<dbReference type="GO" id="GO:0004598">
    <property type="term" value="F:peptidylamidoglycolate lyase activity"/>
    <property type="evidence" value="ECO:0007669"/>
    <property type="project" value="UniProtKB-EC"/>
</dbReference>
<comment type="catalytic activity">
    <reaction evidence="1">
        <text>a [peptide]-C-terminal (2S)-2-hydroxyglycine = a [peptide]-C-terminal amide + glyoxylate</text>
        <dbReference type="Rhea" id="RHEA:20924"/>
        <dbReference type="Rhea" id="RHEA-COMP:13485"/>
        <dbReference type="Rhea" id="RHEA-COMP:15321"/>
        <dbReference type="ChEBI" id="CHEBI:36655"/>
        <dbReference type="ChEBI" id="CHEBI:137001"/>
        <dbReference type="ChEBI" id="CHEBI:142768"/>
        <dbReference type="EC" id="4.3.2.5"/>
    </reaction>
</comment>
<organism evidence="20 21">
    <name type="scientific">Gonium pectorale</name>
    <name type="common">Green alga</name>
    <dbReference type="NCBI Taxonomy" id="33097"/>
    <lineage>
        <taxon>Eukaryota</taxon>
        <taxon>Viridiplantae</taxon>
        <taxon>Chlorophyta</taxon>
        <taxon>core chlorophytes</taxon>
        <taxon>Chlorophyceae</taxon>
        <taxon>CS clade</taxon>
        <taxon>Chlamydomonadales</taxon>
        <taxon>Volvocaceae</taxon>
        <taxon>Gonium</taxon>
    </lineage>
</organism>
<dbReference type="STRING" id="33097.A0A150GP44"/>
<comment type="cofactor">
    <cofactor evidence="2">
        <name>Zn(2+)</name>
        <dbReference type="ChEBI" id="CHEBI:29105"/>
    </cofactor>
</comment>
<evidence type="ECO:0000256" key="2">
    <source>
        <dbReference type="ARBA" id="ARBA00001947"/>
    </source>
</evidence>
<dbReference type="Proteomes" id="UP000075714">
    <property type="component" value="Unassembled WGS sequence"/>
</dbReference>
<keyword evidence="6 17" id="KW-0732">Signal</keyword>
<dbReference type="PRINTS" id="PR00790">
    <property type="entry name" value="PAMONOXGNASE"/>
</dbReference>
<evidence type="ECO:0000256" key="17">
    <source>
        <dbReference type="SAM" id="SignalP"/>
    </source>
</evidence>
<dbReference type="InterPro" id="IPR008977">
    <property type="entry name" value="PHM/PNGase_F_dom_sf"/>
</dbReference>
<sequence>MGDSRLVIVLATALLHAVASQSHLIEVNITVPEFKIETEDAYLCVAAQLPPHPHKLVGVIPHARQEVVHHILLYGCAEPRMAPGPDGKAVAWRCDMQPVCNGPSSEILYGWGRNAPDLRLPEGVGFSVGERTGVRYVVAQVHYLAVRPPDDRSGVTLVLKPHAVPYAAGLVSFASWFTLPPGKKSHVIDNTCCFKSYQPLTVFAARVHTHTLGRNVTMKRQAWNHSGVEVLVARDPQLPQSFVPQHSHVLWPGDRLTVTCDYDTTSRKDPINAGGTHNDEMCNMYVMVYGKTSYITMCSNNQADIRDDSPGALPRGATVIPDPTPFWKPPAPEGTPGDKAGAFGDVTSVTAAPDGTLWVLYRASGVWNADTFDAENRITRKEPIPEAVVARVDPDTGAVLARWGAGLFYVPHMITADAQGNVWIADVGRHQVMKFTPNGTLIQSLGSSMTPGYGKSHFCKPAQVSVLRDGSFLVADGYCNKRVQWFDPDGKFIAESGDIAPVVHSVLVDECEGLVYVASREHGQVLALSLGDKDRLALRATYDMAAAGHGQVWALKFGPYGEQLVLTWTQGTDAKLVNVKFPAQYWSLPGTANLSPHDFVLGGAAPALTGAGDRLFAVFVASVGVACDKACGPLHKFVLLAPGTKLPTLAEMAENEARMKEVHPGEAVEMPHGTVTAAHKANGNNATDAKGDDDKDDEGGAMVADDYDEDVEGDAEDAEDYEKEAEEKEKEEEEVEEEIEIEEEAEADYEEAITGVRPNVTHTSQHVTAAPAPLQKDRFEVLVQDKDC</sequence>
<keyword evidence="10" id="KW-0456">Lyase</keyword>
<feature type="binding site" evidence="13">
    <location>
        <position position="142"/>
    </location>
    <ligand>
        <name>Cu(2+)</name>
        <dbReference type="ChEBI" id="CHEBI:29036"/>
        <label>1</label>
        <note>catalytic</note>
    </ligand>
</feature>
<dbReference type="InterPro" id="IPR024548">
    <property type="entry name" value="Cu2_monoox_C"/>
</dbReference>
<evidence type="ECO:0000256" key="3">
    <source>
        <dbReference type="ARBA" id="ARBA00006026"/>
    </source>
</evidence>
<evidence type="ECO:0000256" key="12">
    <source>
        <dbReference type="ARBA" id="ARBA00048431"/>
    </source>
</evidence>
<comment type="catalytic activity">
    <reaction evidence="12">
        <text>a [peptide]-C-terminal glycine + 2 L-ascorbate + O2 = a [peptide]-C-terminal (2S)-2-hydroxyglycine + 2 monodehydro-L-ascorbate radical + H2O</text>
        <dbReference type="Rhea" id="RHEA:21452"/>
        <dbReference type="Rhea" id="RHEA-COMP:13486"/>
        <dbReference type="Rhea" id="RHEA-COMP:15321"/>
        <dbReference type="ChEBI" id="CHEBI:15377"/>
        <dbReference type="ChEBI" id="CHEBI:15379"/>
        <dbReference type="ChEBI" id="CHEBI:38290"/>
        <dbReference type="ChEBI" id="CHEBI:59513"/>
        <dbReference type="ChEBI" id="CHEBI:137000"/>
        <dbReference type="ChEBI" id="CHEBI:142768"/>
        <dbReference type="EC" id="1.14.17.3"/>
    </reaction>
</comment>
<dbReference type="GO" id="GO:0016020">
    <property type="term" value="C:membrane"/>
    <property type="evidence" value="ECO:0007669"/>
    <property type="project" value="InterPro"/>
</dbReference>
<evidence type="ECO:0000313" key="20">
    <source>
        <dbReference type="EMBL" id="KXZ51597.1"/>
    </source>
</evidence>
<feature type="binding site" evidence="13">
    <location>
        <position position="208"/>
    </location>
    <ligand>
        <name>Cu(2+)</name>
        <dbReference type="ChEBI" id="CHEBI:29036"/>
        <label>1</label>
        <note>catalytic</note>
    </ligand>
</feature>
<feature type="binding site" evidence="13">
    <location>
        <position position="281"/>
    </location>
    <ligand>
        <name>Cu(2+)</name>
        <dbReference type="ChEBI" id="CHEBI:29036"/>
        <label>1</label>
        <note>catalytic</note>
    </ligand>
</feature>
<dbReference type="Pfam" id="PF01082">
    <property type="entry name" value="Cu2_monooxygen"/>
    <property type="match status" value="1"/>
</dbReference>
<dbReference type="EMBL" id="LSYV01000013">
    <property type="protein sequence ID" value="KXZ51597.1"/>
    <property type="molecule type" value="Genomic_DNA"/>
</dbReference>
<keyword evidence="8 14" id="KW-1015">Disulfide bond</keyword>
<dbReference type="SUPFAM" id="SSF49742">
    <property type="entry name" value="PHM/PNGase F"/>
    <property type="match status" value="2"/>
</dbReference>
<comment type="similarity">
    <text evidence="3">In the C-terminal section; belongs to the peptidyl-alpha-hydroxyglycine alpha-amidating lyase family.</text>
</comment>
<evidence type="ECO:0000256" key="7">
    <source>
        <dbReference type="ARBA" id="ARBA00022737"/>
    </source>
</evidence>
<dbReference type="PROSITE" id="PS51125">
    <property type="entry name" value="NHL"/>
    <property type="match status" value="2"/>
</dbReference>
<accession>A0A150GP44</accession>
<evidence type="ECO:0000256" key="1">
    <source>
        <dbReference type="ARBA" id="ARBA00000686"/>
    </source>
</evidence>
<keyword evidence="5 13" id="KW-0479">Metal-binding</keyword>
<evidence type="ECO:0000313" key="21">
    <source>
        <dbReference type="Proteomes" id="UP000075714"/>
    </source>
</evidence>
<comment type="caution">
    <text evidence="20">The sequence shown here is derived from an EMBL/GenBank/DDBJ whole genome shotgun (WGS) entry which is preliminary data.</text>
</comment>
<evidence type="ECO:0000256" key="10">
    <source>
        <dbReference type="ARBA" id="ARBA00023239"/>
    </source>
</evidence>
<feature type="domain" description="Copper type II ascorbate-dependent monooxygenase C-terminal" evidence="19">
    <location>
        <begin position="177"/>
        <end position="301"/>
    </location>
</feature>
<protein>
    <recommendedName>
        <fullName evidence="22">Peptidylglycine monooxygenase</fullName>
    </recommendedName>
</protein>
<keyword evidence="13" id="KW-0186">Copper</keyword>
<feature type="domain" description="Copper type II ascorbate-dependent monooxygenase N-terminal" evidence="18">
    <location>
        <begin position="28"/>
        <end position="144"/>
    </location>
</feature>